<evidence type="ECO:0000313" key="4">
    <source>
        <dbReference type="Proteomes" id="UP000654075"/>
    </source>
</evidence>
<evidence type="ECO:0000313" key="2">
    <source>
        <dbReference type="EMBL" id="CAE8581904.1"/>
    </source>
</evidence>
<keyword evidence="4" id="KW-1185">Reference proteome</keyword>
<dbReference type="EMBL" id="CAJNNV010000230">
    <property type="protein sequence ID" value="CAE8581904.1"/>
    <property type="molecule type" value="Genomic_DNA"/>
</dbReference>
<dbReference type="OrthoDB" id="443345at2759"/>
<reference evidence="2" key="1">
    <citation type="submission" date="2021-02" db="EMBL/GenBank/DDBJ databases">
        <authorList>
            <person name="Dougan E. K."/>
            <person name="Rhodes N."/>
            <person name="Thang M."/>
            <person name="Chan C."/>
        </authorList>
    </citation>
    <scope>NUCLEOTIDE SEQUENCE</scope>
</reference>
<comment type="caution">
    <text evidence="2">The sequence shown here is derived from an EMBL/GenBank/DDBJ whole genome shotgun (WGS) entry which is preliminary data.</text>
</comment>
<dbReference type="AlphaFoldDB" id="A0A813D613"/>
<name>A0A813D613_POLGL</name>
<dbReference type="Proteomes" id="UP000626109">
    <property type="component" value="Unassembled WGS sequence"/>
</dbReference>
<dbReference type="PROSITE" id="PS51286">
    <property type="entry name" value="RAP"/>
    <property type="match status" value="1"/>
</dbReference>
<proteinExistence type="predicted"/>
<evidence type="ECO:0000259" key="1">
    <source>
        <dbReference type="PROSITE" id="PS51286"/>
    </source>
</evidence>
<dbReference type="Pfam" id="PF08373">
    <property type="entry name" value="RAP"/>
    <property type="match status" value="1"/>
</dbReference>
<organism evidence="2 4">
    <name type="scientific">Polarella glacialis</name>
    <name type="common">Dinoflagellate</name>
    <dbReference type="NCBI Taxonomy" id="89957"/>
    <lineage>
        <taxon>Eukaryota</taxon>
        <taxon>Sar</taxon>
        <taxon>Alveolata</taxon>
        <taxon>Dinophyceae</taxon>
        <taxon>Suessiales</taxon>
        <taxon>Suessiaceae</taxon>
        <taxon>Polarella</taxon>
    </lineage>
</organism>
<accession>A0A813D613</accession>
<gene>
    <name evidence="2" type="ORF">PGLA1383_LOCUS913</name>
    <name evidence="3" type="ORF">PGLA2088_LOCUS10516</name>
</gene>
<feature type="non-terminal residue" evidence="2">
    <location>
        <position position="165"/>
    </location>
</feature>
<dbReference type="EMBL" id="CAJNNW010011814">
    <property type="protein sequence ID" value="CAE8653643.1"/>
    <property type="molecule type" value="Genomic_DNA"/>
</dbReference>
<dbReference type="InterPro" id="IPR013584">
    <property type="entry name" value="RAP"/>
</dbReference>
<evidence type="ECO:0000313" key="3">
    <source>
        <dbReference type="EMBL" id="CAE8653643.1"/>
    </source>
</evidence>
<feature type="domain" description="RAP" evidence="1">
    <location>
        <begin position="39"/>
        <end position="97"/>
    </location>
</feature>
<sequence>VVSFTRKLANVLTKLKIGHMVNVVRGPFTLDLIERDRKIVYECNHFDRFYTNSIEKIAPMCLQERIVKAMGYKIVQVPHWQWNRIKHRRQRMEYIRMSRYYAVKDRRELAPRDEKPKDVALSDFDFLGEYFFRKDMPLASWSWFQPRYDASKRIPVKAESGGGTL</sequence>
<dbReference type="Proteomes" id="UP000654075">
    <property type="component" value="Unassembled WGS sequence"/>
</dbReference>
<dbReference type="SMART" id="SM00952">
    <property type="entry name" value="RAP"/>
    <property type="match status" value="1"/>
</dbReference>
<protein>
    <recommendedName>
        <fullName evidence="1">RAP domain-containing protein</fullName>
    </recommendedName>
</protein>